<feature type="transmembrane region" description="Helical" evidence="7">
    <location>
        <begin position="100"/>
        <end position="122"/>
    </location>
</feature>
<evidence type="ECO:0000256" key="6">
    <source>
        <dbReference type="ARBA" id="ARBA00023136"/>
    </source>
</evidence>
<dbReference type="EMBL" id="CP001899">
    <property type="protein sequence ID" value="ADC66200.1"/>
    <property type="molecule type" value="Genomic_DNA"/>
</dbReference>
<evidence type="ECO:0000256" key="7">
    <source>
        <dbReference type="SAM" id="Phobius"/>
    </source>
</evidence>
<comment type="subcellular location">
    <subcellularLocation>
        <location evidence="1">Cell membrane</location>
        <topology evidence="1">Multi-pass membrane protein</topology>
    </subcellularLocation>
</comment>
<feature type="transmembrane region" description="Helical" evidence="7">
    <location>
        <begin position="142"/>
        <end position="164"/>
    </location>
</feature>
<proteinExistence type="inferred from homology"/>
<dbReference type="InterPro" id="IPR005614">
    <property type="entry name" value="NrfD-like"/>
</dbReference>
<name>D3S0D7_FERPA</name>
<evidence type="ECO:0000313" key="8">
    <source>
        <dbReference type="EMBL" id="ADC66200.1"/>
    </source>
</evidence>
<dbReference type="GO" id="GO:0005886">
    <property type="term" value="C:plasma membrane"/>
    <property type="evidence" value="ECO:0007669"/>
    <property type="project" value="UniProtKB-SubCell"/>
</dbReference>
<evidence type="ECO:0000256" key="4">
    <source>
        <dbReference type="ARBA" id="ARBA00022692"/>
    </source>
</evidence>
<dbReference type="Proteomes" id="UP000002613">
    <property type="component" value="Chromosome"/>
</dbReference>
<reference evidence="9" key="1">
    <citation type="submission" date="2010-02" db="EMBL/GenBank/DDBJ databases">
        <title>Complete sequence of Ferroglobus placidus DSM 10642.</title>
        <authorList>
            <consortium name="US DOE Joint Genome Institute"/>
            <person name="Lucas S."/>
            <person name="Copeland A."/>
            <person name="Lapidus A."/>
            <person name="Cheng J.-F."/>
            <person name="Bruce D."/>
            <person name="Goodwin L."/>
            <person name="Pitluck S."/>
            <person name="Saunders E."/>
            <person name="Brettin T."/>
            <person name="Detter J.C."/>
            <person name="Han C."/>
            <person name="Tapia R."/>
            <person name="Larimer F."/>
            <person name="Land M."/>
            <person name="Hauser L."/>
            <person name="Kyrpides N."/>
            <person name="Ivanova N."/>
            <person name="Holmes D."/>
            <person name="Lovley D."/>
            <person name="Kyrpides N."/>
            <person name="Anderson I.J."/>
            <person name="Woyke T."/>
        </authorList>
    </citation>
    <scope>NUCLEOTIDE SEQUENCE [LARGE SCALE GENOMIC DNA]</scope>
    <source>
        <strain evidence="9">DSM 10642 / AEDII12DO</strain>
    </source>
</reference>
<dbReference type="PANTHER" id="PTHR43044:SF2">
    <property type="entry name" value="POLYSULPHIDE REDUCTASE NRFD"/>
    <property type="match status" value="1"/>
</dbReference>
<dbReference type="PANTHER" id="PTHR43044">
    <property type="match status" value="1"/>
</dbReference>
<evidence type="ECO:0000256" key="3">
    <source>
        <dbReference type="ARBA" id="ARBA00022475"/>
    </source>
</evidence>
<organism evidence="8 9">
    <name type="scientific">Ferroglobus placidus (strain DSM 10642 / AEDII12DO)</name>
    <dbReference type="NCBI Taxonomy" id="589924"/>
    <lineage>
        <taxon>Archaea</taxon>
        <taxon>Methanobacteriati</taxon>
        <taxon>Methanobacteriota</taxon>
        <taxon>Archaeoglobi</taxon>
        <taxon>Archaeoglobales</taxon>
        <taxon>Archaeoglobaceae</taxon>
        <taxon>Ferroglobus</taxon>
    </lineage>
</organism>
<keyword evidence="9" id="KW-1185">Reference proteome</keyword>
<dbReference type="STRING" id="589924.Ferp_2066"/>
<feature type="transmembrane region" description="Helical" evidence="7">
    <location>
        <begin position="29"/>
        <end position="48"/>
    </location>
</feature>
<keyword evidence="3" id="KW-1003">Cell membrane</keyword>
<dbReference type="PaxDb" id="589924-Ferp_2066"/>
<keyword evidence="5 7" id="KW-1133">Transmembrane helix</keyword>
<evidence type="ECO:0000256" key="5">
    <source>
        <dbReference type="ARBA" id="ARBA00022989"/>
    </source>
</evidence>
<dbReference type="GeneID" id="8779601"/>
<protein>
    <submittedName>
        <fullName evidence="8">Polysulphide reductase NrfD</fullName>
    </submittedName>
</protein>
<dbReference type="OrthoDB" id="200631at2157"/>
<dbReference type="HOGENOM" id="CLU_1381353_0_0_2"/>
<evidence type="ECO:0000256" key="1">
    <source>
        <dbReference type="ARBA" id="ARBA00004651"/>
    </source>
</evidence>
<reference evidence="8 9" key="2">
    <citation type="journal article" date="2011" name="Stand. Genomic Sci.">
        <title>Complete genome sequence of Ferroglobus placidus AEDII12DO.</title>
        <authorList>
            <person name="Anderson I."/>
            <person name="Risso C."/>
            <person name="Holmes D."/>
            <person name="Lucas S."/>
            <person name="Copeland A."/>
            <person name="Lapidus A."/>
            <person name="Cheng J.F."/>
            <person name="Bruce D."/>
            <person name="Goodwin L."/>
            <person name="Pitluck S."/>
            <person name="Saunders E."/>
            <person name="Brettin T."/>
            <person name="Detter J.C."/>
            <person name="Han C."/>
            <person name="Tapia R."/>
            <person name="Larimer F."/>
            <person name="Land M."/>
            <person name="Hauser L."/>
            <person name="Woyke T."/>
            <person name="Lovley D."/>
            <person name="Kyrpides N."/>
            <person name="Ivanova N."/>
        </authorList>
    </citation>
    <scope>NUCLEOTIDE SEQUENCE [LARGE SCALE GENOMIC DNA]</scope>
    <source>
        <strain evidence="9">DSM 10642 / AEDII12DO</strain>
    </source>
</reference>
<sequence length="197" mass="22604">MKGILREIRYFLDFVLASIKIALTGDRRYYVWLASLVMLVVLGTYAYVYQLMHGLIVTGMRDQVSWGLYISNFTFFVGVAASAVLIVAPLYLYNYREFEYIVTFGEFLAVAALIIALTNVLADVGRVERLWHMFPLIGTPNWPDSMLVWDVIVLNGYLLLNLLIPGYKLYKKYIGSEPSNWIKFFIFLSIPWAALST</sequence>
<dbReference type="eggNOG" id="arCOG02025">
    <property type="taxonomic scope" value="Archaea"/>
</dbReference>
<comment type="similarity">
    <text evidence="2">Belongs to the NrfD family.</text>
</comment>
<dbReference type="AlphaFoldDB" id="D3S0D7"/>
<keyword evidence="4 7" id="KW-0812">Transmembrane</keyword>
<gene>
    <name evidence="8" type="ordered locus">Ferp_2066</name>
</gene>
<dbReference type="RefSeq" id="WP_012966539.1">
    <property type="nucleotide sequence ID" value="NC_013849.1"/>
</dbReference>
<keyword evidence="6 7" id="KW-0472">Membrane</keyword>
<dbReference type="Pfam" id="PF03916">
    <property type="entry name" value="NrfD"/>
    <property type="match status" value="1"/>
</dbReference>
<dbReference type="Gene3D" id="1.20.1630.10">
    <property type="entry name" value="Formate dehydrogenase/DMSO reductase domain"/>
    <property type="match status" value="1"/>
</dbReference>
<accession>D3S0D7</accession>
<dbReference type="KEGG" id="fpl:Ferp_2066"/>
<evidence type="ECO:0000256" key="2">
    <source>
        <dbReference type="ARBA" id="ARBA00008929"/>
    </source>
</evidence>
<evidence type="ECO:0000313" key="9">
    <source>
        <dbReference type="Proteomes" id="UP000002613"/>
    </source>
</evidence>
<feature type="transmembrane region" description="Helical" evidence="7">
    <location>
        <begin position="68"/>
        <end position="93"/>
    </location>
</feature>